<organism evidence="6 7">
    <name type="scientific">Chryseobacterium indicum</name>
    <dbReference type="NCBI Taxonomy" id="2766954"/>
    <lineage>
        <taxon>Bacteria</taxon>
        <taxon>Pseudomonadati</taxon>
        <taxon>Bacteroidota</taxon>
        <taxon>Flavobacteriia</taxon>
        <taxon>Flavobacteriales</taxon>
        <taxon>Weeksellaceae</taxon>
        <taxon>Chryseobacterium group</taxon>
        <taxon>Chryseobacterium</taxon>
    </lineage>
</organism>
<dbReference type="PANTHER" id="PTHR43280">
    <property type="entry name" value="ARAC-FAMILY TRANSCRIPTIONAL REGULATOR"/>
    <property type="match status" value="1"/>
</dbReference>
<keyword evidence="4" id="KW-0812">Transmembrane</keyword>
<dbReference type="RefSeq" id="WP_235132785.1">
    <property type="nucleotide sequence ID" value="NZ_JACSGT010000003.1"/>
</dbReference>
<dbReference type="Gene3D" id="1.10.10.60">
    <property type="entry name" value="Homeodomain-like"/>
    <property type="match status" value="1"/>
</dbReference>
<evidence type="ECO:0000256" key="2">
    <source>
        <dbReference type="ARBA" id="ARBA00023125"/>
    </source>
</evidence>
<dbReference type="PROSITE" id="PS01124">
    <property type="entry name" value="HTH_ARAC_FAMILY_2"/>
    <property type="match status" value="1"/>
</dbReference>
<feature type="transmembrane region" description="Helical" evidence="4">
    <location>
        <begin position="165"/>
        <end position="184"/>
    </location>
</feature>
<sequence>MKTSLLKIKQQEIIKNFIKLKLCIDSYYLLADILYRFLGEERTIALLIENLISVCFSVILIINVKTLYKINFKYLVNGTSFLLSIYILYISYQTHPYFPVAYFYFICIPVGLLLVNSMKRSLLYSLILLTVIFLAFYWGDFNSFPLYTIHTKNLNTIEYVRIVNYYIPILFTFIFLFFDIYYLVEYNKSSLEIVHKETIAVSRKQKITQKDNLDLLFEEIMKCMEHNQSYKNTNYSITDLAKEVNSNRTYVSNALNKANKNFYDLINEFRIKYILENLNENLHKKNSIKFIYHQAGFNHQTTFNKAFKKETGCSPTEYVKSLERI</sequence>
<evidence type="ECO:0000256" key="4">
    <source>
        <dbReference type="SAM" id="Phobius"/>
    </source>
</evidence>
<dbReference type="SMART" id="SM00342">
    <property type="entry name" value="HTH_ARAC"/>
    <property type="match status" value="1"/>
</dbReference>
<feature type="transmembrane region" description="Helical" evidence="4">
    <location>
        <begin position="74"/>
        <end position="91"/>
    </location>
</feature>
<feature type="transmembrane region" description="Helical" evidence="4">
    <location>
        <begin position="122"/>
        <end position="139"/>
    </location>
</feature>
<name>A0ABS9CAA7_9FLAO</name>
<comment type="caution">
    <text evidence="6">The sequence shown here is derived from an EMBL/GenBank/DDBJ whole genome shotgun (WGS) entry which is preliminary data.</text>
</comment>
<evidence type="ECO:0000256" key="1">
    <source>
        <dbReference type="ARBA" id="ARBA00023015"/>
    </source>
</evidence>
<keyword evidence="7" id="KW-1185">Reference proteome</keyword>
<feature type="domain" description="HTH araC/xylS-type" evidence="5">
    <location>
        <begin position="218"/>
        <end position="321"/>
    </location>
</feature>
<evidence type="ECO:0000313" key="7">
    <source>
        <dbReference type="Proteomes" id="UP001430374"/>
    </source>
</evidence>
<accession>A0ABS9CAA7</accession>
<dbReference type="PANTHER" id="PTHR43280:SF29">
    <property type="entry name" value="ARAC-FAMILY TRANSCRIPTIONAL REGULATOR"/>
    <property type="match status" value="1"/>
</dbReference>
<dbReference type="SUPFAM" id="SSF46689">
    <property type="entry name" value="Homeodomain-like"/>
    <property type="match status" value="1"/>
</dbReference>
<dbReference type="Proteomes" id="UP001430374">
    <property type="component" value="Unassembled WGS sequence"/>
</dbReference>
<keyword evidence="1" id="KW-0805">Transcription regulation</keyword>
<dbReference type="Pfam" id="PF12833">
    <property type="entry name" value="HTH_18"/>
    <property type="match status" value="1"/>
</dbReference>
<evidence type="ECO:0000313" key="6">
    <source>
        <dbReference type="EMBL" id="MCF2221496.1"/>
    </source>
</evidence>
<protein>
    <submittedName>
        <fullName evidence="6">Helix-turn-helix domain-containing protein</fullName>
    </submittedName>
</protein>
<feature type="transmembrane region" description="Helical" evidence="4">
    <location>
        <begin position="44"/>
        <end position="62"/>
    </location>
</feature>
<evidence type="ECO:0000256" key="3">
    <source>
        <dbReference type="ARBA" id="ARBA00023163"/>
    </source>
</evidence>
<evidence type="ECO:0000259" key="5">
    <source>
        <dbReference type="PROSITE" id="PS01124"/>
    </source>
</evidence>
<reference evidence="6" key="1">
    <citation type="submission" date="2021-08" db="EMBL/GenBank/DDBJ databases">
        <title>Complete genome sequence of Chryseobacterium sp strain PS-8.</title>
        <authorList>
            <person name="Das S.K."/>
        </authorList>
    </citation>
    <scope>NUCLEOTIDE SEQUENCE</scope>
    <source>
        <strain evidence="6">PS-8</strain>
    </source>
</reference>
<dbReference type="InterPro" id="IPR009057">
    <property type="entry name" value="Homeodomain-like_sf"/>
</dbReference>
<proteinExistence type="predicted"/>
<keyword evidence="4" id="KW-1133">Transmembrane helix</keyword>
<dbReference type="EMBL" id="JACSGT010000003">
    <property type="protein sequence ID" value="MCF2221496.1"/>
    <property type="molecule type" value="Genomic_DNA"/>
</dbReference>
<gene>
    <name evidence="6" type="ORF">H9Q08_19710</name>
</gene>
<feature type="transmembrane region" description="Helical" evidence="4">
    <location>
        <begin position="97"/>
        <end position="115"/>
    </location>
</feature>
<keyword evidence="3" id="KW-0804">Transcription</keyword>
<dbReference type="InterPro" id="IPR018060">
    <property type="entry name" value="HTH_AraC"/>
</dbReference>
<keyword evidence="4" id="KW-0472">Membrane</keyword>
<keyword evidence="2" id="KW-0238">DNA-binding</keyword>